<protein>
    <submittedName>
        <fullName evidence="3">Alcohol dehydrogenase</fullName>
    </submittedName>
</protein>
<dbReference type="Gene3D" id="3.40.50.720">
    <property type="entry name" value="NAD(P)-binding Rossmann-like Domain"/>
    <property type="match status" value="1"/>
</dbReference>
<gene>
    <name evidence="3" type="ordered locus">XC_3029</name>
</gene>
<proteinExistence type="inferred from homology"/>
<dbReference type="Pfam" id="PF13561">
    <property type="entry name" value="adh_short_C2"/>
    <property type="match status" value="1"/>
</dbReference>
<name>A0A0H2XBD2_XANC8</name>
<dbReference type="PANTHER" id="PTHR43477:SF1">
    <property type="entry name" value="DIHYDROANTICAPSIN 7-DEHYDROGENASE"/>
    <property type="match status" value="1"/>
</dbReference>
<accession>A0A0H2XBD2</accession>
<dbReference type="AlphaFoldDB" id="A0A0H2XBD2"/>
<organism evidence="3 4">
    <name type="scientific">Xanthomonas campestris pv. campestris (strain 8004)</name>
    <dbReference type="NCBI Taxonomy" id="314565"/>
    <lineage>
        <taxon>Bacteria</taxon>
        <taxon>Pseudomonadati</taxon>
        <taxon>Pseudomonadota</taxon>
        <taxon>Gammaproteobacteria</taxon>
        <taxon>Lysobacterales</taxon>
        <taxon>Lysobacteraceae</taxon>
        <taxon>Xanthomonas</taxon>
    </lineage>
</organism>
<dbReference type="SUPFAM" id="SSF51735">
    <property type="entry name" value="NAD(P)-binding Rossmann-fold domains"/>
    <property type="match status" value="1"/>
</dbReference>
<evidence type="ECO:0000256" key="2">
    <source>
        <dbReference type="ARBA" id="ARBA00023002"/>
    </source>
</evidence>
<dbReference type="Proteomes" id="UP000000420">
    <property type="component" value="Chromosome"/>
</dbReference>
<sequence>MKQPGFEDKHVLITGGAGGIGIELIRVFANASCRVTFTHRPGEDSRRRALDLVAAFGDDRVHAHALDVGDRRSHAAFMQALTMPVDIVIHNAGVGTKTVERAAATYKEQDEAFFRVNTIGPLWLSEDLIPGMQARGQGKILFMSSVDGGITHFPRFRAADGMSKAAVAFLGRQLAATLACTGIDVFTVCPGATDTPMFQASTLNALSPQQRQELEASLPGGRLIEPREIADLCFYLCRDEARILRGAVIDASLGLGVCPAVMG</sequence>
<evidence type="ECO:0000313" key="3">
    <source>
        <dbReference type="EMBL" id="AAY50077.1"/>
    </source>
</evidence>
<dbReference type="EMBL" id="CP000050">
    <property type="protein sequence ID" value="AAY50077.1"/>
    <property type="molecule type" value="Genomic_DNA"/>
</dbReference>
<dbReference type="GO" id="GO:0016491">
    <property type="term" value="F:oxidoreductase activity"/>
    <property type="evidence" value="ECO:0007669"/>
    <property type="project" value="UniProtKB-KW"/>
</dbReference>
<dbReference type="PRINTS" id="PR00081">
    <property type="entry name" value="GDHRDH"/>
</dbReference>
<reference evidence="3 4" key="1">
    <citation type="journal article" date="2005" name="Genome Res.">
        <title>Comparative and functional genomic analyses of the pathogenicity of phytopathogen Xanthomonas campestris pv. campestris.</title>
        <authorList>
            <person name="Qian W."/>
            <person name="Jia Y."/>
            <person name="Ren S.X."/>
            <person name="He Y.Q."/>
            <person name="Feng J.X."/>
            <person name="Lu L.F."/>
            <person name="Sun Q."/>
            <person name="Ying G."/>
            <person name="Tang D.J."/>
            <person name="Tang H."/>
            <person name="Wu W."/>
            <person name="Hao P."/>
            <person name="Wang L."/>
            <person name="Jiang B.L."/>
            <person name="Zeng S."/>
            <person name="Gu W.Y."/>
            <person name="Lu G."/>
            <person name="Rong L."/>
            <person name="Tian Y."/>
            <person name="Yao Z."/>
            <person name="Fu G."/>
            <person name="Chen B."/>
            <person name="Fang R."/>
            <person name="Qiang B."/>
            <person name="Chen Z."/>
            <person name="Zhao G.P."/>
            <person name="Tang J.L."/>
            <person name="He C."/>
        </authorList>
    </citation>
    <scope>NUCLEOTIDE SEQUENCE [LARGE SCALE GENOMIC DNA]</scope>
    <source>
        <strain evidence="3 4">8004</strain>
    </source>
</reference>
<keyword evidence="2" id="KW-0560">Oxidoreductase</keyword>
<evidence type="ECO:0000313" key="4">
    <source>
        <dbReference type="Proteomes" id="UP000000420"/>
    </source>
</evidence>
<dbReference type="KEGG" id="xcb:XC_3029"/>
<evidence type="ECO:0000256" key="1">
    <source>
        <dbReference type="ARBA" id="ARBA00006484"/>
    </source>
</evidence>
<dbReference type="InterPro" id="IPR051122">
    <property type="entry name" value="SDR_DHRS6-like"/>
</dbReference>
<dbReference type="HOGENOM" id="CLU_010194_1_2_6"/>
<comment type="similarity">
    <text evidence="1">Belongs to the short-chain dehydrogenases/reductases (SDR) family.</text>
</comment>
<dbReference type="SMR" id="A0A0H2XBD2"/>
<dbReference type="InterPro" id="IPR002347">
    <property type="entry name" value="SDR_fam"/>
</dbReference>
<dbReference type="PANTHER" id="PTHR43477">
    <property type="entry name" value="DIHYDROANTICAPSIN 7-DEHYDROGENASE"/>
    <property type="match status" value="1"/>
</dbReference>
<dbReference type="InterPro" id="IPR036291">
    <property type="entry name" value="NAD(P)-bd_dom_sf"/>
</dbReference>